<dbReference type="Proteomes" id="UP000290243">
    <property type="component" value="Chromosome"/>
</dbReference>
<dbReference type="OrthoDB" id="395744at2"/>
<dbReference type="InterPro" id="IPR058660">
    <property type="entry name" value="WHD_DnaB"/>
</dbReference>
<organism evidence="4 5">
    <name type="scientific">Mycoplasmopsis maculosa</name>
    <dbReference type="NCBI Taxonomy" id="114885"/>
    <lineage>
        <taxon>Bacteria</taxon>
        <taxon>Bacillati</taxon>
        <taxon>Mycoplasmatota</taxon>
        <taxon>Mycoplasmoidales</taxon>
        <taxon>Metamycoplasmataceae</taxon>
        <taxon>Mycoplasmopsis</taxon>
    </lineage>
</organism>
<dbReference type="RefSeq" id="WP_129647028.1">
    <property type="nucleotide sequence ID" value="NZ_LR215037.1"/>
</dbReference>
<feature type="domain" description="DnaB/C C-terminal" evidence="2">
    <location>
        <begin position="212"/>
        <end position="282"/>
    </location>
</feature>
<evidence type="ECO:0000259" key="3">
    <source>
        <dbReference type="Pfam" id="PF25888"/>
    </source>
</evidence>
<dbReference type="EMBL" id="LR215037">
    <property type="protein sequence ID" value="VEU75703.1"/>
    <property type="molecule type" value="Genomic_DNA"/>
</dbReference>
<dbReference type="Pfam" id="PF07261">
    <property type="entry name" value="DnaB_2"/>
    <property type="match status" value="1"/>
</dbReference>
<dbReference type="KEGG" id="mmau:NCTC10168_00635"/>
<proteinExistence type="inferred from homology"/>
<evidence type="ECO:0000259" key="2">
    <source>
        <dbReference type="Pfam" id="PF07261"/>
    </source>
</evidence>
<reference evidence="4 5" key="1">
    <citation type="submission" date="2019-01" db="EMBL/GenBank/DDBJ databases">
        <authorList>
            <consortium name="Pathogen Informatics"/>
        </authorList>
    </citation>
    <scope>NUCLEOTIDE SEQUENCE [LARGE SCALE GENOMIC DNA]</scope>
    <source>
        <strain evidence="4 5">NCTC10168</strain>
    </source>
</reference>
<evidence type="ECO:0000313" key="4">
    <source>
        <dbReference type="EMBL" id="VEU75703.1"/>
    </source>
</evidence>
<dbReference type="Pfam" id="PF25888">
    <property type="entry name" value="WHD_DnaB"/>
    <property type="match status" value="1"/>
</dbReference>
<dbReference type="InterPro" id="IPR006343">
    <property type="entry name" value="DnaB/C_C"/>
</dbReference>
<name>A0A449B524_9BACT</name>
<gene>
    <name evidence="4" type="ORF">NCTC10168_00635</name>
</gene>
<keyword evidence="5" id="KW-1185">Reference proteome</keyword>
<comment type="similarity">
    <text evidence="1">Belongs to the DnaB/DnaD family.</text>
</comment>
<protein>
    <submittedName>
        <fullName evidence="4">DnaD domain-containing protein</fullName>
    </submittedName>
</protein>
<evidence type="ECO:0000256" key="1">
    <source>
        <dbReference type="ARBA" id="ARBA00093462"/>
    </source>
</evidence>
<sequence length="312" mass="36489">MKKNINYPFFKVHINGHINSEDFKNLRKFYSPILGSNAILLYEYLKDLGSADNNEFGFYDYDSLTYLLNMEIEKINEARIKLESVSLLSTMVDELDRKTVFIIEKPLDRNSVKKNAFIGNQLIKIMGKMNFEHLLGKEKSIIINKARHLVDISAKFEDVFISDDSPYDLEEVNSNLTETKEINKYIQEKIQFDTFKYSNLYESILKDDSRVFYSRMIGEEPSSNIVTLIKESRNNDFNDPCINLVFYYAFEANGKINSLYAEKIIQSLIDNKIIKFETVEKYLDDIASKKCKNFVNKKQLYKAIYVQNINTN</sequence>
<evidence type="ECO:0000313" key="5">
    <source>
        <dbReference type="Proteomes" id="UP000290243"/>
    </source>
</evidence>
<dbReference type="AlphaFoldDB" id="A0A449B524"/>
<feature type="domain" description="Replicative helicase loading/DNA remodeling protein DnaB N-terminal winged helix" evidence="3">
    <location>
        <begin position="17"/>
        <end position="200"/>
    </location>
</feature>
<accession>A0A449B524</accession>